<evidence type="ECO:0000256" key="2">
    <source>
        <dbReference type="ARBA" id="ARBA00022737"/>
    </source>
</evidence>
<evidence type="ECO:0000313" key="6">
    <source>
        <dbReference type="EMBL" id="WAS93356.1"/>
    </source>
</evidence>
<dbReference type="InterPro" id="IPR016186">
    <property type="entry name" value="C-type_lectin-like/link_sf"/>
</dbReference>
<dbReference type="Gene3D" id="3.10.100.10">
    <property type="entry name" value="Mannose-Binding Protein A, subunit A"/>
    <property type="match status" value="1"/>
</dbReference>
<protein>
    <submittedName>
        <fullName evidence="6">DUF4215 domain-containing protein</fullName>
    </submittedName>
</protein>
<keyword evidence="3" id="KW-1015">Disulfide bond</keyword>
<dbReference type="SUPFAM" id="SSF56436">
    <property type="entry name" value="C-type lectin-like"/>
    <property type="match status" value="1"/>
</dbReference>
<dbReference type="InterPro" id="IPR011936">
    <property type="entry name" value="Myxo_disulph_rpt"/>
</dbReference>
<evidence type="ECO:0000313" key="7">
    <source>
        <dbReference type="Proteomes" id="UP001164459"/>
    </source>
</evidence>
<organism evidence="6 7">
    <name type="scientific">Nannocystis punicea</name>
    <dbReference type="NCBI Taxonomy" id="2995304"/>
    <lineage>
        <taxon>Bacteria</taxon>
        <taxon>Pseudomonadati</taxon>
        <taxon>Myxococcota</taxon>
        <taxon>Polyangia</taxon>
        <taxon>Nannocystales</taxon>
        <taxon>Nannocystaceae</taxon>
        <taxon>Nannocystis</taxon>
    </lineage>
</organism>
<feature type="region of interest" description="Disordered" evidence="4">
    <location>
        <begin position="33"/>
        <end position="54"/>
    </location>
</feature>
<feature type="signal peptide" evidence="5">
    <location>
        <begin position="1"/>
        <end position="24"/>
    </location>
</feature>
<dbReference type="Proteomes" id="UP001164459">
    <property type="component" value="Chromosome"/>
</dbReference>
<dbReference type="EMBL" id="CP114040">
    <property type="protein sequence ID" value="WAS93356.1"/>
    <property type="molecule type" value="Genomic_DNA"/>
</dbReference>
<keyword evidence="2" id="KW-0677">Repeat</keyword>
<sequence>MPSRTSGGRRGLARRLAALALAFAGCFSDLGPGDGPQVQTDPADPTTTTTDAVTTGPVSVCGDGLVQPGEQCDDGPLNGDWAICKTDCTVSSCGDGFRGPTEACDGGDQCLADCTAARCGDGLVNGDDEQCDDGDLDDTDECAHTCRTTGCGDGVLQDGEACDYGPLNADAGACTSTCTLAACGDGFVGPGEACEPGNADPPCDVSCALASCVANIDPEPGEECQVADEGCTDRCLLNVCGDGVPALSEMCDDGNPVTGDGCTPDCQLEVCGDGLLVAGEACDDGNQIAGDGCSPACERDAYFVFVTAETFSGALGNIAAADARCQDSAAAAGLAGTYRAWLTFPGDPPAASFDRHDAPYVLPGSLAVVADGWPGLVSGTLAHAIDRTADGEELTGDVACDDAGNLAWTHTRATGSPFPGEPCSGWLLGSGTAVAGLVHATNLGWTEGCPDVDCAQKLRLYCVEQ</sequence>
<dbReference type="NCBIfam" id="TIGR02232">
    <property type="entry name" value="myxo_disulf_rpt"/>
    <property type="match status" value="3"/>
</dbReference>
<reference evidence="6" key="1">
    <citation type="submission" date="2022-11" db="EMBL/GenBank/DDBJ databases">
        <title>Minimal conservation of predation-associated metabolite biosynthetic gene clusters underscores biosynthetic potential of Myxococcota including descriptions for ten novel species: Archangium lansinium sp. nov., Myxococcus landrumus sp. nov., Nannocystis bai.</title>
        <authorList>
            <person name="Ahearne A."/>
            <person name="Stevens C."/>
            <person name="Dowd S."/>
        </authorList>
    </citation>
    <scope>NUCLEOTIDE SEQUENCE</scope>
    <source>
        <strain evidence="6">Fl3</strain>
    </source>
</reference>
<feature type="chain" id="PRO_5045976084" evidence="5">
    <location>
        <begin position="25"/>
        <end position="465"/>
    </location>
</feature>
<evidence type="ECO:0000256" key="5">
    <source>
        <dbReference type="SAM" id="SignalP"/>
    </source>
</evidence>
<name>A0ABY7H264_9BACT</name>
<evidence type="ECO:0000256" key="3">
    <source>
        <dbReference type="ARBA" id="ARBA00023157"/>
    </source>
</evidence>
<proteinExistence type="predicted"/>
<keyword evidence="1 5" id="KW-0732">Signal</keyword>
<dbReference type="Pfam" id="PF13948">
    <property type="entry name" value="DUF4215"/>
    <property type="match status" value="1"/>
</dbReference>
<evidence type="ECO:0000256" key="4">
    <source>
        <dbReference type="SAM" id="MobiDB-lite"/>
    </source>
</evidence>
<accession>A0ABY7H264</accession>
<gene>
    <name evidence="6" type="ORF">O0S08_45000</name>
</gene>
<evidence type="ECO:0000256" key="1">
    <source>
        <dbReference type="ARBA" id="ARBA00022729"/>
    </source>
</evidence>
<dbReference type="InterPro" id="IPR016187">
    <property type="entry name" value="CTDL_fold"/>
</dbReference>
<dbReference type="RefSeq" id="WP_269035687.1">
    <property type="nucleotide sequence ID" value="NZ_CP114040.1"/>
</dbReference>
<feature type="compositionally biased region" description="Low complexity" evidence="4">
    <location>
        <begin position="36"/>
        <end position="54"/>
    </location>
</feature>
<keyword evidence="7" id="KW-1185">Reference proteome</keyword>
<dbReference type="PROSITE" id="PS51257">
    <property type="entry name" value="PROKAR_LIPOPROTEIN"/>
    <property type="match status" value="1"/>
</dbReference>